<protein>
    <submittedName>
        <fullName evidence="3">AAA family ATPase</fullName>
    </submittedName>
</protein>
<evidence type="ECO:0000256" key="1">
    <source>
        <dbReference type="SAM" id="Coils"/>
    </source>
</evidence>
<evidence type="ECO:0000259" key="2">
    <source>
        <dbReference type="Pfam" id="PF07728"/>
    </source>
</evidence>
<gene>
    <name evidence="3" type="ORF">ABC977_03680</name>
</gene>
<dbReference type="InterPro" id="IPR027417">
    <property type="entry name" value="P-loop_NTPase"/>
</dbReference>
<name>A0ABV4BBL4_9GAMM</name>
<proteinExistence type="predicted"/>
<evidence type="ECO:0000313" key="4">
    <source>
        <dbReference type="Proteomes" id="UP001564408"/>
    </source>
</evidence>
<dbReference type="Pfam" id="PF07728">
    <property type="entry name" value="AAA_5"/>
    <property type="match status" value="1"/>
</dbReference>
<accession>A0ABV4BBL4</accession>
<feature type="coiled-coil region" evidence="1">
    <location>
        <begin position="231"/>
        <end position="265"/>
    </location>
</feature>
<organism evidence="3 4">
    <name type="scientific">Thioalkalicoccus limnaeus</name>
    <dbReference type="NCBI Taxonomy" id="120681"/>
    <lineage>
        <taxon>Bacteria</taxon>
        <taxon>Pseudomonadati</taxon>
        <taxon>Pseudomonadota</taxon>
        <taxon>Gammaproteobacteria</taxon>
        <taxon>Chromatiales</taxon>
        <taxon>Chromatiaceae</taxon>
        <taxon>Thioalkalicoccus</taxon>
    </lineage>
</organism>
<feature type="domain" description="ATPase dynein-related AAA" evidence="2">
    <location>
        <begin position="356"/>
        <end position="455"/>
    </location>
</feature>
<dbReference type="RefSeq" id="WP_369665888.1">
    <property type="nucleotide sequence ID" value="NZ_JBDKXB010000003.1"/>
</dbReference>
<keyword evidence="1" id="KW-0175">Coiled coil</keyword>
<evidence type="ECO:0000313" key="3">
    <source>
        <dbReference type="EMBL" id="MEY6431505.1"/>
    </source>
</evidence>
<dbReference type="Gene3D" id="3.40.50.300">
    <property type="entry name" value="P-loop containing nucleotide triphosphate hydrolases"/>
    <property type="match status" value="1"/>
</dbReference>
<dbReference type="InterPro" id="IPR011704">
    <property type="entry name" value="ATPase_dyneun-rel_AAA"/>
</dbReference>
<feature type="coiled-coil region" evidence="1">
    <location>
        <begin position="145"/>
        <end position="207"/>
    </location>
</feature>
<reference evidence="3 4" key="1">
    <citation type="submission" date="2024-05" db="EMBL/GenBank/DDBJ databases">
        <title>Genome Sequence and Characterization of the New Strain Purple Sulfur Bacterium of Genus Thioalkalicoccus.</title>
        <authorList>
            <person name="Bryantseva I.A."/>
            <person name="Kyndt J.A."/>
            <person name="Imhoff J.F."/>
        </authorList>
    </citation>
    <scope>NUCLEOTIDE SEQUENCE [LARGE SCALE GENOMIC DNA]</scope>
    <source>
        <strain evidence="3 4">Um2</strain>
    </source>
</reference>
<dbReference type="EMBL" id="JBDKXB010000003">
    <property type="protein sequence ID" value="MEY6431505.1"/>
    <property type="molecule type" value="Genomic_DNA"/>
</dbReference>
<comment type="caution">
    <text evidence="3">The sequence shown here is derived from an EMBL/GenBank/DDBJ whole genome shotgun (WGS) entry which is preliminary data.</text>
</comment>
<keyword evidence="4" id="KW-1185">Reference proteome</keyword>
<dbReference type="Proteomes" id="UP001564408">
    <property type="component" value="Unassembled WGS sequence"/>
</dbReference>
<dbReference type="SUPFAM" id="SSF52540">
    <property type="entry name" value="P-loop containing nucleoside triphosphate hydrolases"/>
    <property type="match status" value="1"/>
</dbReference>
<sequence>MDTQARLRYLREQWGINDLRVRGRLEKRQKDLWWLTDVRSESGKRLRYPLAELYSKPDLGAPGVFVGNESKVAPNLRESGTYVIVEVSLAPESERSKWKNPLLICADPTSIEPLTRIAGEHVHRNDDGSIDLEETLCRGYIDAQCAQGRDELTKLGEDIARLKQDHADVATRFHALRREREEAELARDQAQREVADAEAKSRRLAQEIEDGFAARREQLEKDARDREAALSRGYEEHERELRRELNAIEQELAAARKKRDREVGEIRSQTAALRSYVKSQIEPLHRLELITDTQWDALFPDAGNTPDQTREEWPEFDGETTQAIEHIQRYLFGRGIGYPWDLLANFHALLCTGDLIILSGLSGSGKTNLVKSYADATGNEARIVPVKPNWTSAEDLLGFHNPLQRAYAKTPFIEALFEASRDPERLYIVCLDEMNLARVEYYFVDFLSRLEDRAAPSIPLYPDDEAGHVLTELRVLMQTLGGIGLNLGSADLEALLGDGRTMTQLAERLGLGDGESFAQLHARVRRMLSGALTVPPQLQIPANVRFVGAVNMDDTTHYLSPKVLDRAHVLQFQSPLDYWDRVSNQIGKADRPTHGIRIPARAFPPRGEYPPYQHEDRLVLKLTEYGRDFLAPLGIELGMRPLRQAIHYHDQLKDLYDEGEGLDLLALNNLLRQKVFPRFSFDGKQSARGRGEQNRDAVARHFRDRLVEDLAPLSSPDGSLLFRASDDLAAMIERAKENDVVYNYWT</sequence>